<dbReference type="EMBL" id="AMZH03019093">
    <property type="protein sequence ID" value="RRT40797.1"/>
    <property type="molecule type" value="Genomic_DNA"/>
</dbReference>
<reference evidence="1 2" key="1">
    <citation type="journal article" date="2014" name="Agronomy (Basel)">
        <title>A Draft Genome Sequence for Ensete ventricosum, the Drought-Tolerant Tree Against Hunger.</title>
        <authorList>
            <person name="Harrison J."/>
            <person name="Moore K.A."/>
            <person name="Paszkiewicz K."/>
            <person name="Jones T."/>
            <person name="Grant M."/>
            <person name="Ambacheew D."/>
            <person name="Muzemil S."/>
            <person name="Studholme D.J."/>
        </authorList>
    </citation>
    <scope>NUCLEOTIDE SEQUENCE [LARGE SCALE GENOMIC DNA]</scope>
</reference>
<comment type="caution">
    <text evidence="1">The sequence shown here is derived from an EMBL/GenBank/DDBJ whole genome shotgun (WGS) entry which is preliminary data.</text>
</comment>
<organism evidence="1 2">
    <name type="scientific">Ensete ventricosum</name>
    <name type="common">Abyssinian banana</name>
    <name type="synonym">Musa ensete</name>
    <dbReference type="NCBI Taxonomy" id="4639"/>
    <lineage>
        <taxon>Eukaryota</taxon>
        <taxon>Viridiplantae</taxon>
        <taxon>Streptophyta</taxon>
        <taxon>Embryophyta</taxon>
        <taxon>Tracheophyta</taxon>
        <taxon>Spermatophyta</taxon>
        <taxon>Magnoliopsida</taxon>
        <taxon>Liliopsida</taxon>
        <taxon>Zingiberales</taxon>
        <taxon>Musaceae</taxon>
        <taxon>Ensete</taxon>
    </lineage>
</organism>
<gene>
    <name evidence="1" type="ORF">B296_00055372</name>
</gene>
<proteinExistence type="predicted"/>
<name>A0A426XMR9_ENSVE</name>
<sequence>MIERGQVTKAETVCDSITGWSPHCHSTSNSHSLLNAYPVLFTVLETSLSGWMLSLPLTFFGKRLKLLELPATSTHARGKMQVQSHTYI</sequence>
<evidence type="ECO:0000313" key="2">
    <source>
        <dbReference type="Proteomes" id="UP000287651"/>
    </source>
</evidence>
<evidence type="ECO:0000313" key="1">
    <source>
        <dbReference type="EMBL" id="RRT40797.1"/>
    </source>
</evidence>
<accession>A0A426XMR9</accession>
<protein>
    <submittedName>
        <fullName evidence="1">Uncharacterized protein</fullName>
    </submittedName>
</protein>
<dbReference type="AlphaFoldDB" id="A0A426XMR9"/>
<dbReference type="Proteomes" id="UP000287651">
    <property type="component" value="Unassembled WGS sequence"/>
</dbReference>